<dbReference type="PROSITE" id="PS50263">
    <property type="entry name" value="CN_HYDROLASE"/>
    <property type="match status" value="1"/>
</dbReference>
<sequence length="297" mass="30756">MSTDRGSTVRPDHGTPLPTSALRVAAGQAAAEPGELARNAATAARLVARGADDGVRVLVLPELFLPAYHPPMLAAEPTRCDVTADAAGEVTDPRLDALRTAAAAHRTAVLVGASVRAADGVRYLAALLAGPDGSVRDVYHKRHLCGPEETDLFAPGTEGAAVTVDGWRLGLGICYDGCFPEHARAAALAGAHAYLCPAAYLPGGDHRRDLYYAARALDNTMFVVLANAVDGPAPWTFTGTSTVYDPEGRPLVRAPGTGQALVVADLDPALLAGTRASQPMLADSTVGEPAEIRVRAV</sequence>
<dbReference type="Pfam" id="PF00795">
    <property type="entry name" value="CN_hydrolase"/>
    <property type="match status" value="1"/>
</dbReference>
<name>A0A8J3J3G3_9ACTN</name>
<dbReference type="SUPFAM" id="SSF56317">
    <property type="entry name" value="Carbon-nitrogen hydrolase"/>
    <property type="match status" value="1"/>
</dbReference>
<dbReference type="Proteomes" id="UP000612808">
    <property type="component" value="Unassembled WGS sequence"/>
</dbReference>
<dbReference type="Gene3D" id="3.60.110.10">
    <property type="entry name" value="Carbon-nitrogen hydrolase"/>
    <property type="match status" value="1"/>
</dbReference>
<evidence type="ECO:0000313" key="3">
    <source>
        <dbReference type="EMBL" id="GID09444.1"/>
    </source>
</evidence>
<dbReference type="InterPro" id="IPR036526">
    <property type="entry name" value="C-N_Hydrolase_sf"/>
</dbReference>
<reference evidence="3" key="1">
    <citation type="submission" date="2021-01" db="EMBL/GenBank/DDBJ databases">
        <title>Whole genome shotgun sequence of Actinocatenispora rupis NBRC 107355.</title>
        <authorList>
            <person name="Komaki H."/>
            <person name="Tamura T."/>
        </authorList>
    </citation>
    <scope>NUCLEOTIDE SEQUENCE</scope>
    <source>
        <strain evidence="3">NBRC 107355</strain>
    </source>
</reference>
<dbReference type="RefSeq" id="WP_203654259.1">
    <property type="nucleotide sequence ID" value="NZ_BAAAZM010000010.1"/>
</dbReference>
<keyword evidence="3" id="KW-0378">Hydrolase</keyword>
<accession>A0A8J3J3G3</accession>
<dbReference type="EMBL" id="BOMB01000001">
    <property type="protein sequence ID" value="GID09444.1"/>
    <property type="molecule type" value="Genomic_DNA"/>
</dbReference>
<dbReference type="PANTHER" id="PTHR23088:SF27">
    <property type="entry name" value="DEAMINATED GLUTATHIONE AMIDASE"/>
    <property type="match status" value="1"/>
</dbReference>
<gene>
    <name evidence="3" type="ORF">Aru02nite_03330</name>
</gene>
<protein>
    <submittedName>
        <fullName evidence="3">Carbon-nitrogen hydrolase</fullName>
    </submittedName>
</protein>
<dbReference type="AlphaFoldDB" id="A0A8J3J3G3"/>
<dbReference type="PANTHER" id="PTHR23088">
    <property type="entry name" value="NITRILASE-RELATED"/>
    <property type="match status" value="1"/>
</dbReference>
<proteinExistence type="inferred from homology"/>
<evidence type="ECO:0000259" key="2">
    <source>
        <dbReference type="PROSITE" id="PS50263"/>
    </source>
</evidence>
<comment type="similarity">
    <text evidence="1">Belongs to the carbon-nitrogen hydrolase superfamily. NIT1/NIT2 family.</text>
</comment>
<keyword evidence="4" id="KW-1185">Reference proteome</keyword>
<evidence type="ECO:0000256" key="1">
    <source>
        <dbReference type="ARBA" id="ARBA00010613"/>
    </source>
</evidence>
<organism evidence="3 4">
    <name type="scientific">Actinocatenispora rupis</name>
    <dbReference type="NCBI Taxonomy" id="519421"/>
    <lineage>
        <taxon>Bacteria</taxon>
        <taxon>Bacillati</taxon>
        <taxon>Actinomycetota</taxon>
        <taxon>Actinomycetes</taxon>
        <taxon>Micromonosporales</taxon>
        <taxon>Micromonosporaceae</taxon>
        <taxon>Actinocatenispora</taxon>
    </lineage>
</organism>
<dbReference type="CDD" id="cd07197">
    <property type="entry name" value="nitrilase"/>
    <property type="match status" value="1"/>
</dbReference>
<dbReference type="GO" id="GO:0016787">
    <property type="term" value="F:hydrolase activity"/>
    <property type="evidence" value="ECO:0007669"/>
    <property type="project" value="UniProtKB-KW"/>
</dbReference>
<feature type="domain" description="CN hydrolase" evidence="2">
    <location>
        <begin position="22"/>
        <end position="268"/>
    </location>
</feature>
<comment type="caution">
    <text evidence="3">The sequence shown here is derived from an EMBL/GenBank/DDBJ whole genome shotgun (WGS) entry which is preliminary data.</text>
</comment>
<dbReference type="InterPro" id="IPR003010">
    <property type="entry name" value="C-N_Hydrolase"/>
</dbReference>
<evidence type="ECO:0000313" key="4">
    <source>
        <dbReference type="Proteomes" id="UP000612808"/>
    </source>
</evidence>